<accession>A0A4V1BLW8</accession>
<dbReference type="OrthoDB" id="9800855at2"/>
<comment type="cofactor">
    <cofactor evidence="1">
        <name>Zn(2+)</name>
        <dbReference type="ChEBI" id="CHEBI:29105"/>
    </cofactor>
</comment>
<gene>
    <name evidence="17" type="ORF">EXE58_01770</name>
</gene>
<dbReference type="KEGG" id="nsn:EXE58_01770"/>
<dbReference type="PROSITE" id="PS01242">
    <property type="entry name" value="ZF_FPG_1"/>
    <property type="match status" value="1"/>
</dbReference>
<organism evidence="17 18">
    <name type="scientific">Nocardioides seonyuensis</name>
    <dbReference type="NCBI Taxonomy" id="2518371"/>
    <lineage>
        <taxon>Bacteria</taxon>
        <taxon>Bacillati</taxon>
        <taxon>Actinomycetota</taxon>
        <taxon>Actinomycetes</taxon>
        <taxon>Propionibacteriales</taxon>
        <taxon>Nocardioidaceae</taxon>
        <taxon>Nocardioides</taxon>
    </lineage>
</organism>
<keyword evidence="12" id="KW-0511">Multifunctional enzyme</keyword>
<dbReference type="InterPro" id="IPR010663">
    <property type="entry name" value="Znf_FPG/IleRS"/>
</dbReference>
<evidence type="ECO:0000256" key="10">
    <source>
        <dbReference type="ARBA" id="ARBA00023204"/>
    </source>
</evidence>
<evidence type="ECO:0000256" key="4">
    <source>
        <dbReference type="ARBA" id="ARBA00022723"/>
    </source>
</evidence>
<dbReference type="AlphaFoldDB" id="A0A4V1BLW8"/>
<evidence type="ECO:0000256" key="6">
    <source>
        <dbReference type="ARBA" id="ARBA00022771"/>
    </source>
</evidence>
<dbReference type="InterPro" id="IPR015887">
    <property type="entry name" value="DNA_glyclase_Znf_dom_DNA_BS"/>
</dbReference>
<keyword evidence="13" id="KW-0326">Glycosidase</keyword>
<dbReference type="GO" id="GO:0000703">
    <property type="term" value="F:oxidized pyrimidine nucleobase lesion DNA N-glycosylase activity"/>
    <property type="evidence" value="ECO:0007669"/>
    <property type="project" value="TreeGrafter"/>
</dbReference>
<comment type="similarity">
    <text evidence="2">Belongs to the FPG family.</text>
</comment>
<keyword evidence="9" id="KW-0238">DNA-binding</keyword>
<dbReference type="FunFam" id="1.10.8.50:FF:000003">
    <property type="entry name" value="Formamidopyrimidine-DNA glycosylase"/>
    <property type="match status" value="1"/>
</dbReference>
<dbReference type="SMART" id="SM01232">
    <property type="entry name" value="H2TH"/>
    <property type="match status" value="1"/>
</dbReference>
<evidence type="ECO:0000256" key="11">
    <source>
        <dbReference type="ARBA" id="ARBA00023239"/>
    </source>
</evidence>
<keyword evidence="6 15" id="KW-0863">Zinc-finger</keyword>
<dbReference type="InterPro" id="IPR015886">
    <property type="entry name" value="H2TH_FPG"/>
</dbReference>
<dbReference type="GO" id="GO:0008270">
    <property type="term" value="F:zinc ion binding"/>
    <property type="evidence" value="ECO:0007669"/>
    <property type="project" value="UniProtKB-KW"/>
</dbReference>
<name>A0A4V1BLW8_9ACTN</name>
<dbReference type="GO" id="GO:0003690">
    <property type="term" value="F:double-stranded DNA binding"/>
    <property type="evidence" value="ECO:0007669"/>
    <property type="project" value="UniProtKB-ARBA"/>
</dbReference>
<keyword evidence="7" id="KW-0378">Hydrolase</keyword>
<evidence type="ECO:0000256" key="2">
    <source>
        <dbReference type="ARBA" id="ARBA00009409"/>
    </source>
</evidence>
<evidence type="ECO:0000313" key="17">
    <source>
        <dbReference type="EMBL" id="QBX54322.1"/>
    </source>
</evidence>
<keyword evidence="8" id="KW-0862">Zinc</keyword>
<evidence type="ECO:0000256" key="1">
    <source>
        <dbReference type="ARBA" id="ARBA00001947"/>
    </source>
</evidence>
<dbReference type="PANTHER" id="PTHR42697">
    <property type="entry name" value="ENDONUCLEASE 8"/>
    <property type="match status" value="1"/>
</dbReference>
<evidence type="ECO:0000259" key="16">
    <source>
        <dbReference type="PROSITE" id="PS51066"/>
    </source>
</evidence>
<dbReference type="GO" id="GO:0006284">
    <property type="term" value="P:base-excision repair"/>
    <property type="evidence" value="ECO:0007669"/>
    <property type="project" value="InterPro"/>
</dbReference>
<keyword evidence="5" id="KW-0227">DNA damage</keyword>
<evidence type="ECO:0000256" key="3">
    <source>
        <dbReference type="ARBA" id="ARBA00012720"/>
    </source>
</evidence>
<feature type="domain" description="FPG-type" evidence="16">
    <location>
        <begin position="246"/>
        <end position="280"/>
    </location>
</feature>
<evidence type="ECO:0000256" key="8">
    <source>
        <dbReference type="ARBA" id="ARBA00022833"/>
    </source>
</evidence>
<evidence type="ECO:0000313" key="18">
    <source>
        <dbReference type="Proteomes" id="UP000294853"/>
    </source>
</evidence>
<dbReference type="PROSITE" id="PS51066">
    <property type="entry name" value="ZF_FPG_2"/>
    <property type="match status" value="1"/>
</dbReference>
<dbReference type="GO" id="GO:0006979">
    <property type="term" value="P:response to oxidative stress"/>
    <property type="evidence" value="ECO:0007669"/>
    <property type="project" value="UniProtKB-ARBA"/>
</dbReference>
<dbReference type="GO" id="GO:0140078">
    <property type="term" value="F:class I DNA-(apurinic or apyrimidinic site) endonuclease activity"/>
    <property type="evidence" value="ECO:0007669"/>
    <property type="project" value="UniProtKB-EC"/>
</dbReference>
<keyword evidence="10" id="KW-0234">DNA repair</keyword>
<dbReference type="CDD" id="cd08970">
    <property type="entry name" value="AcNei1_N"/>
    <property type="match status" value="1"/>
</dbReference>
<dbReference type="GO" id="GO:0003684">
    <property type="term" value="F:damaged DNA binding"/>
    <property type="evidence" value="ECO:0007669"/>
    <property type="project" value="InterPro"/>
</dbReference>
<dbReference type="Gene3D" id="1.10.8.50">
    <property type="match status" value="1"/>
</dbReference>
<dbReference type="SUPFAM" id="SSF46946">
    <property type="entry name" value="S13-like H2TH domain"/>
    <property type="match status" value="1"/>
</dbReference>
<dbReference type="InterPro" id="IPR010979">
    <property type="entry name" value="Ribosomal_uS13-like_H2TH"/>
</dbReference>
<dbReference type="SMART" id="SM00898">
    <property type="entry name" value="Fapy_DNA_glyco"/>
    <property type="match status" value="1"/>
</dbReference>
<dbReference type="InterPro" id="IPR012319">
    <property type="entry name" value="FPG_cat"/>
</dbReference>
<dbReference type="PANTHER" id="PTHR42697:SF3">
    <property type="entry name" value="ENDONUCLEASE 8 1"/>
    <property type="match status" value="1"/>
</dbReference>
<dbReference type="Pfam" id="PF06831">
    <property type="entry name" value="H2TH"/>
    <property type="match status" value="1"/>
</dbReference>
<evidence type="ECO:0000256" key="14">
    <source>
        <dbReference type="ARBA" id="ARBA00044632"/>
    </source>
</evidence>
<dbReference type="RefSeq" id="WP_135266295.1">
    <property type="nucleotide sequence ID" value="NZ_CP038436.1"/>
</dbReference>
<evidence type="ECO:0000256" key="12">
    <source>
        <dbReference type="ARBA" id="ARBA00023268"/>
    </source>
</evidence>
<dbReference type="Pfam" id="PF06827">
    <property type="entry name" value="zf-FPG_IleRS"/>
    <property type="match status" value="1"/>
</dbReference>
<dbReference type="Gene3D" id="3.20.190.10">
    <property type="entry name" value="MutM-like, N-terminal"/>
    <property type="match status" value="1"/>
</dbReference>
<evidence type="ECO:0000256" key="9">
    <source>
        <dbReference type="ARBA" id="ARBA00023125"/>
    </source>
</evidence>
<dbReference type="EMBL" id="CP038436">
    <property type="protein sequence ID" value="QBX54322.1"/>
    <property type="molecule type" value="Genomic_DNA"/>
</dbReference>
<protein>
    <recommendedName>
        <fullName evidence="3">DNA-(apurinic or apyrimidinic site) lyase</fullName>
        <ecNumber evidence="3">4.2.99.18</ecNumber>
    </recommendedName>
</protein>
<dbReference type="SUPFAM" id="SSF81624">
    <property type="entry name" value="N-terminal domain of MutM-like DNA repair proteins"/>
    <property type="match status" value="1"/>
</dbReference>
<evidence type="ECO:0000256" key="7">
    <source>
        <dbReference type="ARBA" id="ARBA00022801"/>
    </source>
</evidence>
<reference evidence="17 18" key="1">
    <citation type="submission" date="2019-03" db="EMBL/GenBank/DDBJ databases">
        <title>Three New Species of Nocardioides, Nocardioides euryhalodurans sp. nov., Nocardioides seonyuensis sp. nov. and Nocardioides eburneoflavus sp. nov. Iolated from Soil.</title>
        <authorList>
            <person name="Roh S.G."/>
            <person name="Lee C."/>
            <person name="Kim M.-K."/>
            <person name="Kim S.B."/>
        </authorList>
    </citation>
    <scope>NUCLEOTIDE SEQUENCE [LARGE SCALE GENOMIC DNA]</scope>
    <source>
        <strain evidence="17 18">MMS17-SY207-3</strain>
    </source>
</reference>
<dbReference type="SUPFAM" id="SSF57716">
    <property type="entry name" value="Glucocorticoid receptor-like (DNA-binding domain)"/>
    <property type="match status" value="1"/>
</dbReference>
<dbReference type="EC" id="4.2.99.18" evidence="3"/>
<keyword evidence="11" id="KW-0456">Lyase</keyword>
<keyword evidence="4" id="KW-0479">Metal-binding</keyword>
<keyword evidence="18" id="KW-1185">Reference proteome</keyword>
<dbReference type="InterPro" id="IPR035937">
    <property type="entry name" value="FPG_N"/>
</dbReference>
<dbReference type="InterPro" id="IPR000214">
    <property type="entry name" value="Znf_DNA_glyclase/AP_lyase"/>
</dbReference>
<evidence type="ECO:0000256" key="5">
    <source>
        <dbReference type="ARBA" id="ARBA00022763"/>
    </source>
</evidence>
<comment type="catalytic activity">
    <reaction evidence="14">
        <text>2'-deoxyribonucleotide-(2'-deoxyribose 5'-phosphate)-2'-deoxyribonucleotide-DNA = a 3'-end 2'-deoxyribonucleotide-(2,3-dehydro-2,3-deoxyribose 5'-phosphate)-DNA + a 5'-end 5'-phospho-2'-deoxyribonucleoside-DNA + H(+)</text>
        <dbReference type="Rhea" id="RHEA:66592"/>
        <dbReference type="Rhea" id="RHEA-COMP:13180"/>
        <dbReference type="Rhea" id="RHEA-COMP:16897"/>
        <dbReference type="Rhea" id="RHEA-COMP:17067"/>
        <dbReference type="ChEBI" id="CHEBI:15378"/>
        <dbReference type="ChEBI" id="CHEBI:136412"/>
        <dbReference type="ChEBI" id="CHEBI:157695"/>
        <dbReference type="ChEBI" id="CHEBI:167181"/>
        <dbReference type="EC" id="4.2.99.18"/>
    </reaction>
</comment>
<evidence type="ECO:0000256" key="13">
    <source>
        <dbReference type="ARBA" id="ARBA00023295"/>
    </source>
</evidence>
<sequence>MPEGHTLRRLADDLHAAFAGRVVLVSSPQGRFSADAATLDRTTFVGAESAGKHLFAEFEDERFVHVHLGLIGSFEVHAGVDAVPAPVGQVRLRLVAATEAGSGGAATTSYADLRGATQCELVGPARREEILARLGPDPLRADADPDRAWRRIRTSHRPIGDLLMDQAVLAGVGNVYRAEVLFRHRIHPLRPGRSLRVGQWEAMWTDLVELMAEGVVSGRIDTVRPEHTPDAMGRAPRVDDHGGEVYVYRRTGQECLVCNAKVRTDVLNGRNTFWCPRCQPPFRSRAAVQSSHTTSARARGLRT</sequence>
<proteinExistence type="inferred from homology"/>
<dbReference type="Pfam" id="PF01149">
    <property type="entry name" value="Fapy_DNA_glyco"/>
    <property type="match status" value="1"/>
</dbReference>
<evidence type="ECO:0000256" key="15">
    <source>
        <dbReference type="PROSITE-ProRule" id="PRU00391"/>
    </source>
</evidence>
<dbReference type="GO" id="GO:0008534">
    <property type="term" value="F:oxidized purine nucleobase lesion DNA N-glycosylase activity"/>
    <property type="evidence" value="ECO:0007669"/>
    <property type="project" value="UniProtKB-ARBA"/>
</dbReference>
<dbReference type="Proteomes" id="UP000294853">
    <property type="component" value="Chromosome"/>
</dbReference>